<dbReference type="RefSeq" id="WP_220208873.1">
    <property type="nucleotide sequence ID" value="NZ_BNJK01000002.1"/>
</dbReference>
<dbReference type="SUPFAM" id="SSF52768">
    <property type="entry name" value="Arginase/deacetylase"/>
    <property type="match status" value="1"/>
</dbReference>
<dbReference type="Gene3D" id="3.40.800.10">
    <property type="entry name" value="Ureohydrolase domain"/>
    <property type="match status" value="1"/>
</dbReference>
<dbReference type="Proteomes" id="UP000597444">
    <property type="component" value="Unassembled WGS sequence"/>
</dbReference>
<dbReference type="PANTHER" id="PTHR43782:SF3">
    <property type="entry name" value="ARGINASE"/>
    <property type="match status" value="1"/>
</dbReference>
<dbReference type="EMBL" id="BNJK01000002">
    <property type="protein sequence ID" value="GHO98109.1"/>
    <property type="molecule type" value="Genomic_DNA"/>
</dbReference>
<organism evidence="5 6">
    <name type="scientific">Reticulibacter mediterranei</name>
    <dbReference type="NCBI Taxonomy" id="2778369"/>
    <lineage>
        <taxon>Bacteria</taxon>
        <taxon>Bacillati</taxon>
        <taxon>Chloroflexota</taxon>
        <taxon>Ktedonobacteria</taxon>
        <taxon>Ktedonobacterales</taxon>
        <taxon>Reticulibacteraceae</taxon>
        <taxon>Reticulibacter</taxon>
    </lineage>
</organism>
<dbReference type="AlphaFoldDB" id="A0A8J3N4J7"/>
<dbReference type="InterPro" id="IPR023696">
    <property type="entry name" value="Ureohydrolase_dom_sf"/>
</dbReference>
<evidence type="ECO:0000256" key="3">
    <source>
        <dbReference type="ARBA" id="ARBA00023211"/>
    </source>
</evidence>
<sequence length="304" mass="32767">MMHTTNPSDTINEKPPTLRLCFPQWQGAGVESIRSLFSEVPFEEARRGYAVGAAVLNAVLPEHNGPTALVPVSSGTSGLGKQDGIEAKEAVIAQLAAALETIGRHSPGRILTLGGECSVSVAPFSWLAGRYGNDLAVLWIDSHPDVGTPASRYSGYHAMAVAALTGHGDPDVLRLLPATIDPNRVALVGLHSWTEDDFPNIDRWEIRSFRPDDLHRSSQPLLDWLKASGCSRVAIHFDVDVVDSNEIIFGLGAEPDGLMSNEVQRLVADVSAVADVVGLTIAEFIPRQVIRLQQVLRNFPLISS</sequence>
<protein>
    <submittedName>
        <fullName evidence="5">Arginase</fullName>
    </submittedName>
</protein>
<evidence type="ECO:0000256" key="1">
    <source>
        <dbReference type="ARBA" id="ARBA00022723"/>
    </source>
</evidence>
<dbReference type="PROSITE" id="PS51409">
    <property type="entry name" value="ARGINASE_2"/>
    <property type="match status" value="1"/>
</dbReference>
<comment type="similarity">
    <text evidence="4">Belongs to the arginase family.</text>
</comment>
<comment type="caution">
    <text evidence="5">The sequence shown here is derived from an EMBL/GenBank/DDBJ whole genome shotgun (WGS) entry which is preliminary data.</text>
</comment>
<dbReference type="PANTHER" id="PTHR43782">
    <property type="entry name" value="ARGINASE"/>
    <property type="match status" value="1"/>
</dbReference>
<evidence type="ECO:0000313" key="5">
    <source>
        <dbReference type="EMBL" id="GHO98109.1"/>
    </source>
</evidence>
<dbReference type="InterPro" id="IPR006035">
    <property type="entry name" value="Ureohydrolase"/>
</dbReference>
<evidence type="ECO:0000313" key="6">
    <source>
        <dbReference type="Proteomes" id="UP000597444"/>
    </source>
</evidence>
<dbReference type="Pfam" id="PF00491">
    <property type="entry name" value="Arginase"/>
    <property type="match status" value="1"/>
</dbReference>
<keyword evidence="6" id="KW-1185">Reference proteome</keyword>
<name>A0A8J3N4J7_9CHLR</name>
<dbReference type="GO" id="GO:0004053">
    <property type="term" value="F:arginase activity"/>
    <property type="evidence" value="ECO:0007669"/>
    <property type="project" value="TreeGrafter"/>
</dbReference>
<gene>
    <name evidence="5" type="ORF">KSF_081570</name>
</gene>
<accession>A0A8J3N4J7</accession>
<keyword evidence="2" id="KW-0378">Hydrolase</keyword>
<dbReference type="GO" id="GO:0005829">
    <property type="term" value="C:cytosol"/>
    <property type="evidence" value="ECO:0007669"/>
    <property type="project" value="TreeGrafter"/>
</dbReference>
<evidence type="ECO:0000256" key="4">
    <source>
        <dbReference type="PROSITE-ProRule" id="PRU00742"/>
    </source>
</evidence>
<evidence type="ECO:0000256" key="2">
    <source>
        <dbReference type="ARBA" id="ARBA00022801"/>
    </source>
</evidence>
<reference evidence="5" key="1">
    <citation type="submission" date="2020-10" db="EMBL/GenBank/DDBJ databases">
        <title>Taxonomic study of unclassified bacteria belonging to the class Ktedonobacteria.</title>
        <authorList>
            <person name="Yabe S."/>
            <person name="Wang C.M."/>
            <person name="Zheng Y."/>
            <person name="Sakai Y."/>
            <person name="Cavaletti L."/>
            <person name="Monciardini P."/>
            <person name="Donadio S."/>
        </authorList>
    </citation>
    <scope>NUCLEOTIDE SEQUENCE</scope>
    <source>
        <strain evidence="5">ID150040</strain>
    </source>
</reference>
<proteinExistence type="inferred from homology"/>
<dbReference type="CDD" id="cd09999">
    <property type="entry name" value="Arginase-like_1"/>
    <property type="match status" value="1"/>
</dbReference>
<keyword evidence="1" id="KW-0479">Metal-binding</keyword>
<dbReference type="GO" id="GO:0030145">
    <property type="term" value="F:manganese ion binding"/>
    <property type="evidence" value="ECO:0007669"/>
    <property type="project" value="TreeGrafter"/>
</dbReference>
<keyword evidence="3" id="KW-0464">Manganese</keyword>